<proteinExistence type="predicted"/>
<name>A0A819V341_9BILA</name>
<evidence type="ECO:0000313" key="3">
    <source>
        <dbReference type="Proteomes" id="UP000663844"/>
    </source>
</evidence>
<comment type="caution">
    <text evidence="2">The sequence shown here is derived from an EMBL/GenBank/DDBJ whole genome shotgun (WGS) entry which is preliminary data.</text>
</comment>
<feature type="region of interest" description="Disordered" evidence="1">
    <location>
        <begin position="167"/>
        <end position="242"/>
    </location>
</feature>
<accession>A0A819V341</accession>
<sequence length="242" mass="27531">MFNYDLYENDMNEIIDCTFYQSVDSCHTIPSIYQSNCMIEKYLNQSILTSETNFRPMRNYLNDIRCKMLTKLVQRNITGLEFIQAFEKAPNMIENMYMSNSNIHNDKFIDQLADITHDFIIKSPYKCMPTSHISSTTKIDHNFQPSLLSSSSSQSIASLPKIKSNSPSFTTIKSKTNSNSKEFSPLEQTNLSSSSSSPPFTISKSLPSRPMTPPKSPSPILSPRSSEDQSYSMGYQWKGEDN</sequence>
<evidence type="ECO:0000256" key="1">
    <source>
        <dbReference type="SAM" id="MobiDB-lite"/>
    </source>
</evidence>
<feature type="compositionally biased region" description="Polar residues" evidence="1">
    <location>
        <begin position="167"/>
        <end position="191"/>
    </location>
</feature>
<dbReference type="AlphaFoldDB" id="A0A819V341"/>
<gene>
    <name evidence="2" type="ORF">OXD698_LOCUS35007</name>
</gene>
<evidence type="ECO:0000313" key="2">
    <source>
        <dbReference type="EMBL" id="CAF4093164.1"/>
    </source>
</evidence>
<reference evidence="2" key="1">
    <citation type="submission" date="2021-02" db="EMBL/GenBank/DDBJ databases">
        <authorList>
            <person name="Nowell W R."/>
        </authorList>
    </citation>
    <scope>NUCLEOTIDE SEQUENCE</scope>
</reference>
<organism evidence="2 3">
    <name type="scientific">Adineta steineri</name>
    <dbReference type="NCBI Taxonomy" id="433720"/>
    <lineage>
        <taxon>Eukaryota</taxon>
        <taxon>Metazoa</taxon>
        <taxon>Spiralia</taxon>
        <taxon>Gnathifera</taxon>
        <taxon>Rotifera</taxon>
        <taxon>Eurotatoria</taxon>
        <taxon>Bdelloidea</taxon>
        <taxon>Adinetida</taxon>
        <taxon>Adinetidae</taxon>
        <taxon>Adineta</taxon>
    </lineage>
</organism>
<dbReference type="Proteomes" id="UP000663844">
    <property type="component" value="Unassembled WGS sequence"/>
</dbReference>
<dbReference type="EMBL" id="CAJOAZ010005248">
    <property type="protein sequence ID" value="CAF4093164.1"/>
    <property type="molecule type" value="Genomic_DNA"/>
</dbReference>
<protein>
    <submittedName>
        <fullName evidence="2">Uncharacterized protein</fullName>
    </submittedName>
</protein>